<dbReference type="RefSeq" id="WP_261977074.1">
    <property type="nucleotide sequence ID" value="NZ_FNQV01000009.1"/>
</dbReference>
<dbReference type="InterPro" id="IPR045028">
    <property type="entry name" value="DinG/Rad3-like"/>
</dbReference>
<comment type="similarity">
    <text evidence="5">Belongs to the helicase family. DinG subfamily.</text>
</comment>
<evidence type="ECO:0000313" key="10">
    <source>
        <dbReference type="EMBL" id="SEA45543.1"/>
    </source>
</evidence>
<name>A0A1H4BBK7_9ACTO</name>
<proteinExistence type="inferred from homology"/>
<dbReference type="InterPro" id="IPR014013">
    <property type="entry name" value="Helic_SF1/SF2_ATP-bd_DinG/Rad3"/>
</dbReference>
<reference evidence="11" key="1">
    <citation type="submission" date="2016-10" db="EMBL/GenBank/DDBJ databases">
        <authorList>
            <person name="Varghese N."/>
            <person name="Submissions S."/>
        </authorList>
    </citation>
    <scope>NUCLEOTIDE SEQUENCE [LARGE SCALE GENOMIC DNA]</scope>
    <source>
        <strain evidence="11">KPR-1</strain>
    </source>
</reference>
<keyword evidence="4" id="KW-0067">ATP-binding</keyword>
<dbReference type="SMART" id="SM00487">
    <property type="entry name" value="DEXDc"/>
    <property type="match status" value="1"/>
</dbReference>
<evidence type="ECO:0000313" key="11">
    <source>
        <dbReference type="Proteomes" id="UP000199288"/>
    </source>
</evidence>
<keyword evidence="11" id="KW-1185">Reference proteome</keyword>
<accession>A0A1H4BBK7</accession>
<dbReference type="PANTHER" id="PTHR11472">
    <property type="entry name" value="DNA REPAIR DEAD HELICASE RAD3/XP-D SUBFAMILY MEMBER"/>
    <property type="match status" value="1"/>
</dbReference>
<protein>
    <recommendedName>
        <fullName evidence="6">DNA 5'-3' helicase</fullName>
        <ecNumber evidence="6">5.6.2.3</ecNumber>
    </recommendedName>
</protein>
<feature type="region of interest" description="Disordered" evidence="8">
    <location>
        <begin position="324"/>
        <end position="345"/>
    </location>
</feature>
<sequence>MTGQDPAELTARALSAAVADLGGEPRPGQSAMAKRVIETLSEGHLALIQAGTGTGKSLGYLVPAMTALATGEASRVVVATATLALQRQILIKDAPLAAEAVRATTGSAITVAVQKGWHHYVCLHKLNGGYPDEGETLFTEDDTAAAAGTLGDQILRLREFAKESDTGDRDDVTPGVHDRAWRQVSVSRQECLGSRCELFEDCFAVRARARAAEADLVVTNHTLLGIQAASEVPVLPEFDALIVDEAHDLVSRVTQAGTLQISGAMLARLHRTAAREFPTTHLDDAVAAVEEAIEEAPAGRLRALSPALHDAFLLLGSAASEASEAGRTDSVTTGARRTADPEATGARAQAKAALLELSEMAVRVLSDSIAAGADVAWIDRGRDGSEAPRLNISPLDVAPLIANELLAERGAVLTSATLSLGGSFAAAKAEVGAHLLANHTVTDLDVGSPFNYPKQGIIYIATHVPRPDRDGISEEALDVMAELVEASGGGTLGLFSSRRGAERAAERLRVSIDTPVYVQGEGQLSQLVDDFLADESASLLGTLSLWQGVDAPGTTCRLVVIDRIPFPRPDDPMIEARNELATSRRQNAFMTVSATHAALMLAQGSGRLIRTHSDRGVVAVLDPRLKIARYGGFLAASMPQMWPTSETRLVKNALARLREQAG</sequence>
<dbReference type="GO" id="GO:0006139">
    <property type="term" value="P:nucleobase-containing compound metabolic process"/>
    <property type="evidence" value="ECO:0007669"/>
    <property type="project" value="InterPro"/>
</dbReference>
<comment type="catalytic activity">
    <reaction evidence="7">
        <text>ATP + H2O = ADP + phosphate + H(+)</text>
        <dbReference type="Rhea" id="RHEA:13065"/>
        <dbReference type="ChEBI" id="CHEBI:15377"/>
        <dbReference type="ChEBI" id="CHEBI:15378"/>
        <dbReference type="ChEBI" id="CHEBI:30616"/>
        <dbReference type="ChEBI" id="CHEBI:43474"/>
        <dbReference type="ChEBI" id="CHEBI:456216"/>
        <dbReference type="EC" id="5.6.2.3"/>
    </reaction>
</comment>
<dbReference type="PANTHER" id="PTHR11472:SF34">
    <property type="entry name" value="REGULATOR OF TELOMERE ELONGATION HELICASE 1"/>
    <property type="match status" value="1"/>
</dbReference>
<dbReference type="InterPro" id="IPR006555">
    <property type="entry name" value="ATP-dep_Helicase_C"/>
</dbReference>
<evidence type="ECO:0000256" key="1">
    <source>
        <dbReference type="ARBA" id="ARBA00001966"/>
    </source>
</evidence>
<dbReference type="AlphaFoldDB" id="A0A1H4BBK7"/>
<dbReference type="Gene3D" id="3.40.50.300">
    <property type="entry name" value="P-loop containing nucleotide triphosphate hydrolases"/>
    <property type="match status" value="2"/>
</dbReference>
<dbReference type="EC" id="5.6.2.3" evidence="6"/>
<evidence type="ECO:0000256" key="4">
    <source>
        <dbReference type="ARBA" id="ARBA00022840"/>
    </source>
</evidence>
<dbReference type="InterPro" id="IPR011545">
    <property type="entry name" value="DEAD/DEAH_box_helicase_dom"/>
</dbReference>
<evidence type="ECO:0000256" key="5">
    <source>
        <dbReference type="ARBA" id="ARBA00038058"/>
    </source>
</evidence>
<dbReference type="InterPro" id="IPR027417">
    <property type="entry name" value="P-loop_NTPase"/>
</dbReference>
<dbReference type="GO" id="GO:0016818">
    <property type="term" value="F:hydrolase activity, acting on acid anhydrides, in phosphorus-containing anhydrides"/>
    <property type="evidence" value="ECO:0007669"/>
    <property type="project" value="InterPro"/>
</dbReference>
<dbReference type="EMBL" id="FNQV01000009">
    <property type="protein sequence ID" value="SEA45543.1"/>
    <property type="molecule type" value="Genomic_DNA"/>
</dbReference>
<evidence type="ECO:0000256" key="8">
    <source>
        <dbReference type="SAM" id="MobiDB-lite"/>
    </source>
</evidence>
<dbReference type="Proteomes" id="UP000199288">
    <property type="component" value="Unassembled WGS sequence"/>
</dbReference>
<organism evidence="10 11">
    <name type="scientific">Bowdeniella nasicola</name>
    <dbReference type="NCBI Taxonomy" id="208480"/>
    <lineage>
        <taxon>Bacteria</taxon>
        <taxon>Bacillati</taxon>
        <taxon>Actinomycetota</taxon>
        <taxon>Actinomycetes</taxon>
        <taxon>Actinomycetales</taxon>
        <taxon>Actinomycetaceae</taxon>
        <taxon>Bowdeniella</taxon>
    </lineage>
</organism>
<evidence type="ECO:0000259" key="9">
    <source>
        <dbReference type="PROSITE" id="PS51193"/>
    </source>
</evidence>
<keyword evidence="3" id="KW-0378">Hydrolase</keyword>
<gene>
    <name evidence="10" type="ORF">SAMN02910418_01643</name>
</gene>
<feature type="domain" description="Helicase ATP-binding" evidence="9">
    <location>
        <begin position="15"/>
        <end position="305"/>
    </location>
</feature>
<keyword evidence="10" id="KW-0347">Helicase</keyword>
<dbReference type="GO" id="GO:0043139">
    <property type="term" value="F:5'-3' DNA helicase activity"/>
    <property type="evidence" value="ECO:0007669"/>
    <property type="project" value="UniProtKB-EC"/>
</dbReference>
<evidence type="ECO:0000256" key="2">
    <source>
        <dbReference type="ARBA" id="ARBA00022741"/>
    </source>
</evidence>
<dbReference type="GO" id="GO:0005524">
    <property type="term" value="F:ATP binding"/>
    <property type="evidence" value="ECO:0007669"/>
    <property type="project" value="UniProtKB-KW"/>
</dbReference>
<dbReference type="InterPro" id="IPR014001">
    <property type="entry name" value="Helicase_ATP-bd"/>
</dbReference>
<evidence type="ECO:0000256" key="6">
    <source>
        <dbReference type="ARBA" id="ARBA00044969"/>
    </source>
</evidence>
<dbReference type="GO" id="GO:0003676">
    <property type="term" value="F:nucleic acid binding"/>
    <property type="evidence" value="ECO:0007669"/>
    <property type="project" value="InterPro"/>
</dbReference>
<dbReference type="Pfam" id="PF00270">
    <property type="entry name" value="DEAD"/>
    <property type="match status" value="1"/>
</dbReference>
<dbReference type="SMART" id="SM00491">
    <property type="entry name" value="HELICc2"/>
    <property type="match status" value="1"/>
</dbReference>
<dbReference type="PROSITE" id="PS51193">
    <property type="entry name" value="HELICASE_ATP_BIND_2"/>
    <property type="match status" value="1"/>
</dbReference>
<evidence type="ECO:0000256" key="7">
    <source>
        <dbReference type="ARBA" id="ARBA00048954"/>
    </source>
</evidence>
<keyword evidence="2" id="KW-0547">Nucleotide-binding</keyword>
<evidence type="ECO:0000256" key="3">
    <source>
        <dbReference type="ARBA" id="ARBA00022801"/>
    </source>
</evidence>
<dbReference type="Pfam" id="PF13307">
    <property type="entry name" value="Helicase_C_2"/>
    <property type="match status" value="1"/>
</dbReference>
<dbReference type="SUPFAM" id="SSF52540">
    <property type="entry name" value="P-loop containing nucleoside triphosphate hydrolases"/>
    <property type="match status" value="1"/>
</dbReference>
<comment type="cofactor">
    <cofactor evidence="1">
        <name>[4Fe-4S] cluster</name>
        <dbReference type="ChEBI" id="CHEBI:49883"/>
    </cofactor>
</comment>